<dbReference type="GO" id="GO:0048029">
    <property type="term" value="F:monosaccharide binding"/>
    <property type="evidence" value="ECO:0007669"/>
    <property type="project" value="TreeGrafter"/>
</dbReference>
<dbReference type="InterPro" id="IPR046348">
    <property type="entry name" value="SIS_dom_sf"/>
</dbReference>
<comment type="pathway">
    <text evidence="7">Carbohydrate biosynthesis; gluconeogenesis.</text>
</comment>
<evidence type="ECO:0000313" key="10">
    <source>
        <dbReference type="Proteomes" id="UP000028007"/>
    </source>
</evidence>
<dbReference type="PRINTS" id="PR00662">
    <property type="entry name" value="G6PISOMERASE"/>
</dbReference>
<dbReference type="GO" id="GO:0006094">
    <property type="term" value="P:gluconeogenesis"/>
    <property type="evidence" value="ECO:0007669"/>
    <property type="project" value="UniProtKB-UniRule"/>
</dbReference>
<dbReference type="Gene3D" id="3.40.50.10490">
    <property type="entry name" value="Glucose-6-phosphate isomerase like protein, domain 1"/>
    <property type="match status" value="2"/>
</dbReference>
<protein>
    <recommendedName>
        <fullName evidence="7">Glucose-6-phosphate isomerase</fullName>
        <shortName evidence="7">GPI</shortName>
        <ecNumber evidence="7">5.3.1.9</ecNumber>
    </recommendedName>
    <alternativeName>
        <fullName evidence="7">Phosphoglucose isomerase</fullName>
        <shortName evidence="7">PGI</shortName>
    </alternativeName>
    <alternativeName>
        <fullName evidence="7">Phosphohexose isomerase</fullName>
        <shortName evidence="7">PHI</shortName>
    </alternativeName>
</protein>
<dbReference type="AlphaFoldDB" id="A0A081PGW8"/>
<dbReference type="PROSITE" id="PS51463">
    <property type="entry name" value="P_GLUCOSE_ISOMERASE_3"/>
    <property type="match status" value="1"/>
</dbReference>
<feature type="active site" evidence="7">
    <location>
        <position position="386"/>
    </location>
</feature>
<dbReference type="UniPathway" id="UPA00109">
    <property type="reaction ID" value="UER00181"/>
</dbReference>
<dbReference type="InterPro" id="IPR035482">
    <property type="entry name" value="SIS_PGI_2"/>
</dbReference>
<feature type="active site" evidence="7">
    <location>
        <position position="514"/>
    </location>
</feature>
<keyword evidence="10" id="KW-1185">Reference proteome</keyword>
<comment type="subcellular location">
    <subcellularLocation>
        <location evidence="7">Cytoplasm</location>
    </subcellularLocation>
</comment>
<evidence type="ECO:0000256" key="7">
    <source>
        <dbReference type="HAMAP-Rule" id="MF_00473"/>
    </source>
</evidence>
<comment type="caution">
    <text evidence="9">The sequence shown here is derived from an EMBL/GenBank/DDBJ whole genome shotgun (WGS) entry which is preliminary data.</text>
</comment>
<dbReference type="InterPro" id="IPR035476">
    <property type="entry name" value="SIS_PGI_1"/>
</dbReference>
<gene>
    <name evidence="7 9" type="primary">pgi</name>
    <name evidence="9" type="ORF">N180_15790</name>
</gene>
<dbReference type="RefSeq" id="WP_037440890.1">
    <property type="nucleotide sequence ID" value="NZ_JNFF01000055.1"/>
</dbReference>
<dbReference type="PANTHER" id="PTHR11469:SF1">
    <property type="entry name" value="GLUCOSE-6-PHOSPHATE ISOMERASE"/>
    <property type="match status" value="1"/>
</dbReference>
<accession>A0A081PGW8</accession>
<keyword evidence="3 7" id="KW-0312">Gluconeogenesis</keyword>
<dbReference type="GO" id="GO:0097367">
    <property type="term" value="F:carbohydrate derivative binding"/>
    <property type="evidence" value="ECO:0007669"/>
    <property type="project" value="InterPro"/>
</dbReference>
<evidence type="ECO:0000256" key="2">
    <source>
        <dbReference type="ARBA" id="ARBA00006604"/>
    </source>
</evidence>
<organism evidence="9 10">
    <name type="scientific">Pedobacter antarcticus 4BY</name>
    <dbReference type="NCBI Taxonomy" id="1358423"/>
    <lineage>
        <taxon>Bacteria</taxon>
        <taxon>Pseudomonadati</taxon>
        <taxon>Bacteroidota</taxon>
        <taxon>Sphingobacteriia</taxon>
        <taxon>Sphingobacteriales</taxon>
        <taxon>Sphingobacteriaceae</taxon>
        <taxon>Pedobacter</taxon>
    </lineage>
</organism>
<dbReference type="EC" id="5.3.1.9" evidence="7"/>
<reference evidence="9 10" key="1">
    <citation type="journal article" date="1992" name="Int. J. Syst. Bacteriol.">
        <title>Sphingobacterium antarcticus sp. nov. a Psychrotrophic Bacterium from the Soils of Schirmacher Oasis, Antarctica.</title>
        <authorList>
            <person name="Shivaji S."/>
            <person name="Ray M.K."/>
            <person name="Rao N.S."/>
            <person name="Saiserr L."/>
            <person name="Jagannadham M.V."/>
            <person name="Kumar G.S."/>
            <person name="Reddy G."/>
            <person name="Bhargava P.M."/>
        </authorList>
    </citation>
    <scope>NUCLEOTIDE SEQUENCE [LARGE SCALE GENOMIC DNA]</scope>
    <source>
        <strain evidence="9 10">4BY</strain>
    </source>
</reference>
<dbReference type="eggNOG" id="COG0166">
    <property type="taxonomic scope" value="Bacteria"/>
</dbReference>
<dbReference type="HAMAP" id="MF_00473">
    <property type="entry name" value="G6P_isomerase"/>
    <property type="match status" value="1"/>
</dbReference>
<dbReference type="UniPathway" id="UPA00138"/>
<dbReference type="InterPro" id="IPR018189">
    <property type="entry name" value="Phosphoglucose_isomerase_CS"/>
</dbReference>
<evidence type="ECO:0000256" key="1">
    <source>
        <dbReference type="ARBA" id="ARBA00004926"/>
    </source>
</evidence>
<dbReference type="Gene3D" id="1.10.1390.10">
    <property type="match status" value="1"/>
</dbReference>
<dbReference type="NCBIfam" id="NF001211">
    <property type="entry name" value="PRK00179.1"/>
    <property type="match status" value="1"/>
</dbReference>
<evidence type="ECO:0000256" key="4">
    <source>
        <dbReference type="ARBA" id="ARBA00023152"/>
    </source>
</evidence>
<comment type="similarity">
    <text evidence="2 7 8">Belongs to the GPI family.</text>
</comment>
<comment type="pathway">
    <text evidence="1 7 8">Carbohydrate degradation; glycolysis; D-glyceraldehyde 3-phosphate and glycerone phosphate from D-glucose: step 2/4.</text>
</comment>
<proteinExistence type="inferred from homology"/>
<dbReference type="PROSITE" id="PS00174">
    <property type="entry name" value="P_GLUCOSE_ISOMERASE_2"/>
    <property type="match status" value="1"/>
</dbReference>
<keyword evidence="5 7" id="KW-0413">Isomerase</keyword>
<dbReference type="InterPro" id="IPR023096">
    <property type="entry name" value="G6P_Isomerase_C"/>
</dbReference>
<name>A0A081PGW8_9SPHI</name>
<dbReference type="PROSITE" id="PS00765">
    <property type="entry name" value="P_GLUCOSE_ISOMERASE_1"/>
    <property type="match status" value="1"/>
</dbReference>
<dbReference type="FunFam" id="3.40.50.10490:FF:000004">
    <property type="entry name" value="Glucose-6-phosphate isomerase"/>
    <property type="match status" value="1"/>
</dbReference>
<dbReference type="Pfam" id="PF00342">
    <property type="entry name" value="PGI"/>
    <property type="match status" value="1"/>
</dbReference>
<dbReference type="InterPro" id="IPR001672">
    <property type="entry name" value="G6P_Isomerase"/>
</dbReference>
<evidence type="ECO:0000256" key="5">
    <source>
        <dbReference type="ARBA" id="ARBA00023235"/>
    </source>
</evidence>
<dbReference type="SUPFAM" id="SSF53697">
    <property type="entry name" value="SIS domain"/>
    <property type="match status" value="1"/>
</dbReference>
<feature type="active site" description="Proton donor" evidence="7">
    <location>
        <position position="355"/>
    </location>
</feature>
<dbReference type="CDD" id="cd05015">
    <property type="entry name" value="SIS_PGI_1"/>
    <property type="match status" value="1"/>
</dbReference>
<dbReference type="Proteomes" id="UP000028007">
    <property type="component" value="Unassembled WGS sequence"/>
</dbReference>
<comment type="catalytic activity">
    <reaction evidence="6 7 8">
        <text>alpha-D-glucose 6-phosphate = beta-D-fructose 6-phosphate</text>
        <dbReference type="Rhea" id="RHEA:11816"/>
        <dbReference type="ChEBI" id="CHEBI:57634"/>
        <dbReference type="ChEBI" id="CHEBI:58225"/>
        <dbReference type="EC" id="5.3.1.9"/>
    </reaction>
</comment>
<keyword evidence="4 7" id="KW-0324">Glycolysis</keyword>
<dbReference type="FunFam" id="1.10.1390.10:FF:000001">
    <property type="entry name" value="Glucose-6-phosphate isomerase"/>
    <property type="match status" value="1"/>
</dbReference>
<dbReference type="GO" id="GO:0004347">
    <property type="term" value="F:glucose-6-phosphate isomerase activity"/>
    <property type="evidence" value="ECO:0007669"/>
    <property type="project" value="UniProtKB-UniRule"/>
</dbReference>
<comment type="function">
    <text evidence="7">Catalyzes the reversible isomerization of glucose-6-phosphate to fructose-6-phosphate.</text>
</comment>
<dbReference type="GO" id="GO:0005829">
    <property type="term" value="C:cytosol"/>
    <property type="evidence" value="ECO:0007669"/>
    <property type="project" value="TreeGrafter"/>
</dbReference>
<dbReference type="EMBL" id="JNFF01000055">
    <property type="protein sequence ID" value="KEQ29941.1"/>
    <property type="molecule type" value="Genomic_DNA"/>
</dbReference>
<dbReference type="GO" id="GO:0051156">
    <property type="term" value="P:glucose 6-phosphate metabolic process"/>
    <property type="evidence" value="ECO:0007669"/>
    <property type="project" value="TreeGrafter"/>
</dbReference>
<dbReference type="GO" id="GO:0006096">
    <property type="term" value="P:glycolytic process"/>
    <property type="evidence" value="ECO:0007669"/>
    <property type="project" value="UniProtKB-UniRule"/>
</dbReference>
<evidence type="ECO:0000256" key="6">
    <source>
        <dbReference type="ARBA" id="ARBA00029321"/>
    </source>
</evidence>
<evidence type="ECO:0000313" key="9">
    <source>
        <dbReference type="EMBL" id="KEQ29941.1"/>
    </source>
</evidence>
<evidence type="ECO:0000256" key="8">
    <source>
        <dbReference type="RuleBase" id="RU000612"/>
    </source>
</evidence>
<keyword evidence="7" id="KW-0963">Cytoplasm</keyword>
<dbReference type="CDD" id="cd05016">
    <property type="entry name" value="SIS_PGI_2"/>
    <property type="match status" value="1"/>
</dbReference>
<evidence type="ECO:0000256" key="3">
    <source>
        <dbReference type="ARBA" id="ARBA00022432"/>
    </source>
</evidence>
<dbReference type="OrthoDB" id="140919at2"/>
<dbReference type="PANTHER" id="PTHR11469">
    <property type="entry name" value="GLUCOSE-6-PHOSPHATE ISOMERASE"/>
    <property type="match status" value="1"/>
</dbReference>
<sequence>MLPTINFTETNAYKYLADHFIAINEKNIKQLFEEDAERFEKFSTIFNDILLDYSKNRVDDTTIALLLQLARECKLDEAIKAMFAGEAINQTEDRAVLHTALRNFSGKPVLVDGKNVMDDVHAVLDKMETFSNQIISGNWKGYTGKAITDVVNIGIGGSDLGPVMVTEALKAYKNHLTMHFVSNIDGTHIAETLKTVNPETTLFLVASKTFTTQETMTNALTAKSWFLDKGAKEADVAKHFAALSTNAKDVAEFGIDTENMFGFWDWVGGRYSLWSAIGMPIALSIGFDNFKALLKGAHAADEHFENTPFENNIPVILGLLGVWYINFFDAETQAILPYDQYMHRFAAYFQQGDMESNGKHVDRNGKEVTYETGPVIWGEPGTNGQHAFYQLIHQGTRLIPCDFIAPAQSLNPIGEHHPILLSNFFAQTEALMNGKTKEQVIEELKKDGKSAEEIEKLAPFKTFDGNRPTNSILLKKVTPESLGTLIALYEHKIFVQGIIWNIFSFDQWGVELGKQLAKSILPELKDDEPVHTHDASTNGLINQYKNWRNS</sequence>